<dbReference type="RefSeq" id="WP_073159758.1">
    <property type="nucleotide sequence ID" value="NZ_FMYT01000011.1"/>
</dbReference>
<evidence type="ECO:0000313" key="8">
    <source>
        <dbReference type="EMBL" id="SDC66212.1"/>
    </source>
</evidence>
<dbReference type="EMBL" id="FMYT01000011">
    <property type="protein sequence ID" value="SDC66212.1"/>
    <property type="molecule type" value="Genomic_DNA"/>
</dbReference>
<evidence type="ECO:0000313" key="9">
    <source>
        <dbReference type="EMBL" id="SDF18813.1"/>
    </source>
</evidence>
<evidence type="ECO:0000313" key="7">
    <source>
        <dbReference type="EMBL" id="PXV62447.1"/>
    </source>
</evidence>
<dbReference type="FunFam" id="3.40.140.10:FF:000085">
    <property type="entry name" value="Mov34/MPN/PAD-1 family protein"/>
    <property type="match status" value="1"/>
</dbReference>
<dbReference type="AlphaFoldDB" id="A0A1G6NEG6"/>
<dbReference type="GeneID" id="57013394"/>
<dbReference type="Proteomes" id="UP000295472">
    <property type="component" value="Unassembled WGS sequence"/>
</dbReference>
<evidence type="ECO:0000313" key="10">
    <source>
        <dbReference type="EMBL" id="SDJ20049.1"/>
    </source>
</evidence>
<reference evidence="7 17" key="3">
    <citation type="submission" date="2018-04" db="EMBL/GenBank/DDBJ databases">
        <title>Subsurface microbial communities from deep shales in Ohio and West Virginia, USA.</title>
        <authorList>
            <person name="Wrighton K."/>
        </authorList>
    </citation>
    <scope>NUCLEOTIDE SEQUENCE [LARGE SCALE GENOMIC DNA]</scope>
    <source>
        <strain evidence="13 18">DSMZ 11287</strain>
        <strain evidence="7 17">MSL28</strain>
    </source>
</reference>
<evidence type="ECO:0000313" key="15">
    <source>
        <dbReference type="Proteomes" id="UP000198945"/>
    </source>
</evidence>
<sequence length="140" mass="16553">MAKLILKKEDYQKILEYSLQHKPVEACGIIAGIIDEDAGKYFSTKIYLMENIKNSPEHYLMEPEEQFDVFNDMRENELDFISVFHSHPHSPARPSQEDIEMANYKEAIYLIISLQQEQEDFRAYFIQDEQSEEIEVEVEI</sequence>
<proteinExistence type="predicted"/>
<reference evidence="14 16" key="1">
    <citation type="submission" date="2016-10" db="EMBL/GenBank/DDBJ databases">
        <authorList>
            <person name="Varghese N."/>
            <person name="Submissions S."/>
        </authorList>
    </citation>
    <scope>NUCLEOTIDE SEQUENCE [LARGE SCALE GENOMIC DNA]</scope>
    <source>
        <strain evidence="8 20">WG10</strain>
        <strain evidence="9 16">WG2</strain>
        <strain evidence="11 14">WG5</strain>
    </source>
</reference>
<dbReference type="Proteomes" id="UP000198612">
    <property type="component" value="Unassembled WGS sequence"/>
</dbReference>
<dbReference type="Proteomes" id="UP000198945">
    <property type="component" value="Unassembled WGS sequence"/>
</dbReference>
<dbReference type="GO" id="GO:0008235">
    <property type="term" value="F:metalloexopeptidase activity"/>
    <property type="evidence" value="ECO:0007669"/>
    <property type="project" value="TreeGrafter"/>
</dbReference>
<dbReference type="EMBL" id="FNEH01000034">
    <property type="protein sequence ID" value="SDJ20049.1"/>
    <property type="molecule type" value="Genomic_DNA"/>
</dbReference>
<name>A0A1G6NEG6_9FIRM</name>
<dbReference type="Pfam" id="PF14464">
    <property type="entry name" value="Prok-JAB"/>
    <property type="match status" value="1"/>
</dbReference>
<evidence type="ECO:0000259" key="6">
    <source>
        <dbReference type="PROSITE" id="PS50249"/>
    </source>
</evidence>
<organism evidence="8 20">
    <name type="scientific">Halanaerobium congolense</name>
    <dbReference type="NCBI Taxonomy" id="54121"/>
    <lineage>
        <taxon>Bacteria</taxon>
        <taxon>Bacillati</taxon>
        <taxon>Bacillota</taxon>
        <taxon>Clostridia</taxon>
        <taxon>Halanaerobiales</taxon>
        <taxon>Halanaerobiaceae</taxon>
        <taxon>Halanaerobium</taxon>
    </lineage>
</organism>
<reference evidence="12 19" key="4">
    <citation type="submission" date="2019-03" db="EMBL/GenBank/DDBJ databases">
        <title>Deep subsurface shale carbon reservoir microbial communities from Ohio and West Virginia, USA.</title>
        <authorList>
            <person name="Wrighton K."/>
        </authorList>
    </citation>
    <scope>NUCLEOTIDE SEQUENCE [LARGE SCALE GENOMIC DNA]</scope>
    <source>
        <strain evidence="12 19">UTICA-S4D12</strain>
    </source>
</reference>
<dbReference type="PROSITE" id="PS50249">
    <property type="entry name" value="MPN"/>
    <property type="match status" value="1"/>
</dbReference>
<dbReference type="InterPro" id="IPR037518">
    <property type="entry name" value="MPN"/>
</dbReference>
<dbReference type="PANTHER" id="PTHR34858">
    <property type="entry name" value="CYSO-CYSTEINE PEPTIDASE"/>
    <property type="match status" value="1"/>
</dbReference>
<dbReference type="InterPro" id="IPR000555">
    <property type="entry name" value="JAMM/MPN+_dom"/>
</dbReference>
<dbReference type="Gene3D" id="3.40.140.10">
    <property type="entry name" value="Cytidine Deaminase, domain 2"/>
    <property type="match status" value="1"/>
</dbReference>
<dbReference type="SMART" id="SM00232">
    <property type="entry name" value="JAB_MPN"/>
    <property type="match status" value="1"/>
</dbReference>
<dbReference type="GO" id="GO:0006508">
    <property type="term" value="P:proteolysis"/>
    <property type="evidence" value="ECO:0007669"/>
    <property type="project" value="UniProtKB-KW"/>
</dbReference>
<dbReference type="InterPro" id="IPR051929">
    <property type="entry name" value="VirAsm_ModProt"/>
</dbReference>
<dbReference type="Proteomes" id="UP000247389">
    <property type="component" value="Unassembled WGS sequence"/>
</dbReference>
<keyword evidence="8" id="KW-0647">Proteasome</keyword>
<gene>
    <name evidence="12" type="ORF">BY453_10836</name>
    <name evidence="13" type="ORF">C7954_12722</name>
    <name evidence="7" type="ORF">C8C78_13316</name>
    <name evidence="8" type="ORF">SAMN04488597_11151</name>
    <name evidence="9" type="ORF">SAMN04488598_10799</name>
    <name evidence="11" type="ORF">SAMN04515652_10899</name>
    <name evidence="10" type="ORF">SAMN04515654_1348</name>
</gene>
<dbReference type="GO" id="GO:0008270">
    <property type="term" value="F:zinc ion binding"/>
    <property type="evidence" value="ECO:0007669"/>
    <property type="project" value="TreeGrafter"/>
</dbReference>
<accession>A0A1G6NEG6</accession>
<dbReference type="GO" id="GO:0000502">
    <property type="term" value="C:proteasome complex"/>
    <property type="evidence" value="ECO:0007669"/>
    <property type="project" value="UniProtKB-KW"/>
</dbReference>
<evidence type="ECO:0000313" key="12">
    <source>
        <dbReference type="EMBL" id="TDS32243.1"/>
    </source>
</evidence>
<dbReference type="Proteomes" id="UP000199519">
    <property type="component" value="Unassembled WGS sequence"/>
</dbReference>
<evidence type="ECO:0000313" key="18">
    <source>
        <dbReference type="Proteomes" id="UP000295472"/>
    </source>
</evidence>
<dbReference type="EMBL" id="QICM01000033">
    <property type="protein sequence ID" value="PXV62447.1"/>
    <property type="molecule type" value="Genomic_DNA"/>
</dbReference>
<dbReference type="PANTHER" id="PTHR34858:SF1">
    <property type="entry name" value="CYSO-CYSTEINE PEPTIDASE"/>
    <property type="match status" value="1"/>
</dbReference>
<dbReference type="EMBL" id="FOHG01000008">
    <property type="protein sequence ID" value="SES85368.1"/>
    <property type="molecule type" value="Genomic_DNA"/>
</dbReference>
<dbReference type="Proteomes" id="UP000295758">
    <property type="component" value="Unassembled WGS sequence"/>
</dbReference>
<dbReference type="OrthoDB" id="9802958at2"/>
<reference evidence="10 15" key="2">
    <citation type="submission" date="2016-10" db="EMBL/GenBank/DDBJ databases">
        <authorList>
            <person name="de Groot N.N."/>
        </authorList>
    </citation>
    <scope>NUCLEOTIDE SEQUENCE [LARGE SCALE GENOMIC DNA]</scope>
    <source>
        <strain evidence="10 15">WG7</strain>
    </source>
</reference>
<dbReference type="EMBL" id="FNBJ01000007">
    <property type="protein sequence ID" value="SDF18813.1"/>
    <property type="molecule type" value="Genomic_DNA"/>
</dbReference>
<evidence type="ECO:0000313" key="11">
    <source>
        <dbReference type="EMBL" id="SES85368.1"/>
    </source>
</evidence>
<dbReference type="SUPFAM" id="SSF102712">
    <property type="entry name" value="JAB1/MPN domain"/>
    <property type="match status" value="1"/>
</dbReference>
<dbReference type="EMBL" id="SOAA01000008">
    <property type="protein sequence ID" value="TDS32243.1"/>
    <property type="molecule type" value="Genomic_DNA"/>
</dbReference>
<evidence type="ECO:0000256" key="2">
    <source>
        <dbReference type="ARBA" id="ARBA00022723"/>
    </source>
</evidence>
<evidence type="ECO:0000256" key="3">
    <source>
        <dbReference type="ARBA" id="ARBA00022801"/>
    </source>
</evidence>
<evidence type="ECO:0000313" key="13">
    <source>
        <dbReference type="EMBL" id="TDX41403.1"/>
    </source>
</evidence>
<evidence type="ECO:0000256" key="1">
    <source>
        <dbReference type="ARBA" id="ARBA00022670"/>
    </source>
</evidence>
<dbReference type="InterPro" id="IPR028090">
    <property type="entry name" value="JAB_dom_prok"/>
</dbReference>
<keyword evidence="4" id="KW-0862">Zinc</keyword>
<keyword evidence="1" id="KW-0645">Protease</keyword>
<dbReference type="STRING" id="54121.SAMN04515653_1358"/>
<keyword evidence="3" id="KW-0378">Hydrolase</keyword>
<keyword evidence="5" id="KW-0482">Metalloprotease</keyword>
<evidence type="ECO:0000256" key="5">
    <source>
        <dbReference type="ARBA" id="ARBA00023049"/>
    </source>
</evidence>
<keyword evidence="2" id="KW-0479">Metal-binding</keyword>
<dbReference type="Proteomes" id="UP000324896">
    <property type="component" value="Unassembled WGS sequence"/>
</dbReference>
<dbReference type="CDD" id="cd08070">
    <property type="entry name" value="MPN_like"/>
    <property type="match status" value="1"/>
</dbReference>
<protein>
    <submittedName>
        <fullName evidence="7 8">Proteasome lid subunit RPN8/RPN11</fullName>
    </submittedName>
</protein>
<keyword evidence="16" id="KW-1185">Reference proteome</keyword>
<evidence type="ECO:0000313" key="20">
    <source>
        <dbReference type="Proteomes" id="UP000324896"/>
    </source>
</evidence>
<evidence type="ECO:0000313" key="14">
    <source>
        <dbReference type="Proteomes" id="UP000198612"/>
    </source>
</evidence>
<evidence type="ECO:0000313" key="16">
    <source>
        <dbReference type="Proteomes" id="UP000199519"/>
    </source>
</evidence>
<evidence type="ECO:0000313" key="19">
    <source>
        <dbReference type="Proteomes" id="UP000295758"/>
    </source>
</evidence>
<feature type="domain" description="MPN" evidence="6">
    <location>
        <begin position="4"/>
        <end position="130"/>
    </location>
</feature>
<evidence type="ECO:0000313" key="17">
    <source>
        <dbReference type="Proteomes" id="UP000247389"/>
    </source>
</evidence>
<dbReference type="EMBL" id="SOEF01000027">
    <property type="protein sequence ID" value="TDX41403.1"/>
    <property type="molecule type" value="Genomic_DNA"/>
</dbReference>
<evidence type="ECO:0000256" key="4">
    <source>
        <dbReference type="ARBA" id="ARBA00022833"/>
    </source>
</evidence>